<dbReference type="NCBIfam" id="NF001854">
    <property type="entry name" value="PRK00575.1"/>
    <property type="match status" value="1"/>
</dbReference>
<dbReference type="PANTHER" id="PTHR42982">
    <property type="entry name" value="SEC-INDEPENDENT PROTEIN TRANSLOCASE PROTEIN TATA"/>
    <property type="match status" value="1"/>
</dbReference>
<evidence type="ECO:0000256" key="8">
    <source>
        <dbReference type="ARBA" id="ARBA00023136"/>
    </source>
</evidence>
<keyword evidence="4 9" id="KW-0812">Transmembrane</keyword>
<feature type="region of interest" description="Disordered" evidence="10">
    <location>
        <begin position="45"/>
        <end position="75"/>
    </location>
</feature>
<dbReference type="EMBL" id="LKEV01000006">
    <property type="protein sequence ID" value="KQB85741.1"/>
    <property type="molecule type" value="Genomic_DNA"/>
</dbReference>
<dbReference type="AlphaFoldDB" id="A0A0Q0YTN8"/>
<evidence type="ECO:0000256" key="6">
    <source>
        <dbReference type="ARBA" id="ARBA00022989"/>
    </source>
</evidence>
<keyword evidence="12" id="KW-1185">Reference proteome</keyword>
<evidence type="ECO:0000256" key="10">
    <source>
        <dbReference type="SAM" id="MobiDB-lite"/>
    </source>
</evidence>
<dbReference type="OrthoDB" id="5245163at2"/>
<comment type="similarity">
    <text evidence="9">Belongs to the TatA/E family.</text>
</comment>
<gene>
    <name evidence="11" type="primary">tatAy</name>
    <name evidence="9" type="synonym">tatA</name>
    <name evidence="11" type="ORF">Clow_01874</name>
</gene>
<keyword evidence="5 9" id="KW-0653">Protein transport</keyword>
<organism evidence="11 12">
    <name type="scientific">Corynebacterium lowii</name>
    <dbReference type="NCBI Taxonomy" id="1544413"/>
    <lineage>
        <taxon>Bacteria</taxon>
        <taxon>Bacillati</taxon>
        <taxon>Actinomycetota</taxon>
        <taxon>Actinomycetes</taxon>
        <taxon>Mycobacteriales</taxon>
        <taxon>Corynebacteriaceae</taxon>
        <taxon>Corynebacterium</taxon>
    </lineage>
</organism>
<sequence>MPLGTTEIIIIALLFVLLFGARRLPDAARSLGRSMRIFKSEVKEMKKDDEAPKQIAQEQPQAQTTYNTADHRDTL</sequence>
<keyword evidence="3 9" id="KW-1003">Cell membrane</keyword>
<dbReference type="HAMAP" id="MF_00236">
    <property type="entry name" value="TatA_E"/>
    <property type="match status" value="1"/>
</dbReference>
<keyword evidence="7 9" id="KW-0811">Translocation</keyword>
<comment type="subcellular location">
    <subcellularLocation>
        <location evidence="1 9">Cell membrane</location>
        <topology evidence="1 9">Single-pass membrane protein</topology>
    </subcellularLocation>
</comment>
<proteinExistence type="inferred from homology"/>
<protein>
    <recommendedName>
        <fullName evidence="9">Sec-independent protein translocase protein TatA</fullName>
    </recommendedName>
</protein>
<name>A0A0Q0YTN8_9CORY</name>
<dbReference type="PANTHER" id="PTHR42982:SF8">
    <property type="entry name" value="SEC-INDEPENDENT PROTEIN TRANSLOCASE PROTEIN TATA"/>
    <property type="match status" value="1"/>
</dbReference>
<dbReference type="GO" id="GO:0008320">
    <property type="term" value="F:protein transmembrane transporter activity"/>
    <property type="evidence" value="ECO:0007669"/>
    <property type="project" value="UniProtKB-UniRule"/>
</dbReference>
<dbReference type="Gene3D" id="1.20.5.3310">
    <property type="match status" value="1"/>
</dbReference>
<dbReference type="InterPro" id="IPR003369">
    <property type="entry name" value="TatA/B/E"/>
</dbReference>
<evidence type="ECO:0000256" key="5">
    <source>
        <dbReference type="ARBA" id="ARBA00022927"/>
    </source>
</evidence>
<comment type="caution">
    <text evidence="11">The sequence shown here is derived from an EMBL/GenBank/DDBJ whole genome shotgun (WGS) entry which is preliminary data.</text>
</comment>
<evidence type="ECO:0000256" key="9">
    <source>
        <dbReference type="HAMAP-Rule" id="MF_00236"/>
    </source>
</evidence>
<evidence type="ECO:0000256" key="2">
    <source>
        <dbReference type="ARBA" id="ARBA00022448"/>
    </source>
</evidence>
<accession>A0A0Q0YTN8</accession>
<dbReference type="GO" id="GO:0033281">
    <property type="term" value="C:TAT protein transport complex"/>
    <property type="evidence" value="ECO:0007669"/>
    <property type="project" value="UniProtKB-UniRule"/>
</dbReference>
<reference evidence="11 12" key="1">
    <citation type="submission" date="2015-10" db="EMBL/GenBank/DDBJ databases">
        <title>Corynebacteirum lowii and Corynebacterium oculi species nova, derived from human clinical disease and and emended description of Corynebacterium mastiditis.</title>
        <authorList>
            <person name="Bernard K."/>
            <person name="Pacheco A.L."/>
            <person name="Mcdougall C."/>
            <person name="Burtx T."/>
            <person name="Weibe D."/>
            <person name="Tyler S."/>
            <person name="Olson A.B."/>
            <person name="Cnockaert M."/>
            <person name="Eguchi H."/>
            <person name="Kuwahara T."/>
            <person name="Nakayama-Imaohji H."/>
            <person name="Boudewijins M."/>
            <person name="Van Hoecke F."/>
            <person name="Bernier A.-M."/>
            <person name="Vandamme P."/>
        </authorList>
    </citation>
    <scope>NUCLEOTIDE SEQUENCE [LARGE SCALE GENOMIC DNA]</scope>
    <source>
        <strain evidence="11 12">NML 130206</strain>
    </source>
</reference>
<dbReference type="PATRIC" id="fig|1544413.3.peg.1878"/>
<evidence type="ECO:0000256" key="1">
    <source>
        <dbReference type="ARBA" id="ARBA00004162"/>
    </source>
</evidence>
<keyword evidence="2 9" id="KW-0813">Transport</keyword>
<comment type="function">
    <text evidence="9">Part of the twin-arginine translocation (Tat) system that transports large folded proteins containing a characteristic twin-arginine motif in their signal peptide across membranes. TatA could form the protein-conducting channel of the Tat system.</text>
</comment>
<evidence type="ECO:0000256" key="7">
    <source>
        <dbReference type="ARBA" id="ARBA00023010"/>
    </source>
</evidence>
<evidence type="ECO:0000313" key="12">
    <source>
        <dbReference type="Proteomes" id="UP000050488"/>
    </source>
</evidence>
<dbReference type="Proteomes" id="UP000050488">
    <property type="component" value="Unassembled WGS sequence"/>
</dbReference>
<evidence type="ECO:0000256" key="3">
    <source>
        <dbReference type="ARBA" id="ARBA00022475"/>
    </source>
</evidence>
<dbReference type="STRING" id="1544413.Clow_01874"/>
<keyword evidence="6 9" id="KW-1133">Transmembrane helix</keyword>
<dbReference type="InterPro" id="IPR006312">
    <property type="entry name" value="TatA/E"/>
</dbReference>
<dbReference type="Pfam" id="PF02416">
    <property type="entry name" value="TatA_B_E"/>
    <property type="match status" value="1"/>
</dbReference>
<dbReference type="NCBIfam" id="TIGR01411">
    <property type="entry name" value="tatAE"/>
    <property type="match status" value="1"/>
</dbReference>
<dbReference type="GO" id="GO:0043953">
    <property type="term" value="P:protein transport by the Tat complex"/>
    <property type="evidence" value="ECO:0007669"/>
    <property type="project" value="UniProtKB-UniRule"/>
</dbReference>
<comment type="subunit">
    <text evidence="9">The Tat system comprises two distinct complexes: a TatABC complex, containing multiple copies of TatA, TatB and TatC subunits, and a separate TatA complex, containing only TatA subunits. Substrates initially bind to the TatABC complex, which probably triggers association of the separate TatA complex to form the active translocon.</text>
</comment>
<feature type="compositionally biased region" description="Polar residues" evidence="10">
    <location>
        <begin position="56"/>
        <end position="68"/>
    </location>
</feature>
<evidence type="ECO:0000256" key="4">
    <source>
        <dbReference type="ARBA" id="ARBA00022692"/>
    </source>
</evidence>
<evidence type="ECO:0000313" key="11">
    <source>
        <dbReference type="EMBL" id="KQB85741.1"/>
    </source>
</evidence>
<keyword evidence="8 9" id="KW-0472">Membrane</keyword>